<dbReference type="eggNOG" id="COG1670">
    <property type="taxonomic scope" value="Bacteria"/>
</dbReference>
<name>A0A085TYD5_9RHOB</name>
<dbReference type="Gene3D" id="3.40.630.30">
    <property type="match status" value="1"/>
</dbReference>
<dbReference type="Pfam" id="PF13302">
    <property type="entry name" value="Acetyltransf_3"/>
    <property type="match status" value="1"/>
</dbReference>
<dbReference type="AlphaFoldDB" id="A0A085TYD5"/>
<dbReference type="STRING" id="1317124.DW2_07208"/>
<protein>
    <submittedName>
        <fullName evidence="2">Acetyltransferase</fullName>
    </submittedName>
</protein>
<evidence type="ECO:0000313" key="2">
    <source>
        <dbReference type="EMBL" id="KFE35732.1"/>
    </source>
</evidence>
<organism evidence="2 3">
    <name type="scientific">Thioclava atlantica</name>
    <dbReference type="NCBI Taxonomy" id="1317124"/>
    <lineage>
        <taxon>Bacteria</taxon>
        <taxon>Pseudomonadati</taxon>
        <taxon>Pseudomonadota</taxon>
        <taxon>Alphaproteobacteria</taxon>
        <taxon>Rhodobacterales</taxon>
        <taxon>Paracoccaceae</taxon>
        <taxon>Thioclava</taxon>
    </lineage>
</organism>
<dbReference type="InterPro" id="IPR051531">
    <property type="entry name" value="N-acetyltransferase"/>
</dbReference>
<reference evidence="2 3" key="2">
    <citation type="journal article" date="2015" name="Antonie Van Leeuwenhoek">
        <title>Thioclava indica sp. nov., isolated from surface seawater of the Indian Ocean.</title>
        <authorList>
            <person name="Liu Y."/>
            <person name="Lai Q."/>
            <person name="Du J."/>
            <person name="Xu H."/>
            <person name="Jiang L."/>
            <person name="Shao Z."/>
        </authorList>
    </citation>
    <scope>NUCLEOTIDE SEQUENCE [LARGE SCALE GENOMIC DNA]</scope>
    <source>
        <strain evidence="2 3">13D2W-2</strain>
    </source>
</reference>
<evidence type="ECO:0000313" key="3">
    <source>
        <dbReference type="Proteomes" id="UP000028607"/>
    </source>
</evidence>
<dbReference type="PROSITE" id="PS51186">
    <property type="entry name" value="GNAT"/>
    <property type="match status" value="1"/>
</dbReference>
<keyword evidence="2" id="KW-0808">Transferase</keyword>
<dbReference type="Proteomes" id="UP000028607">
    <property type="component" value="Unassembled WGS sequence"/>
</dbReference>
<feature type="domain" description="N-acetyltransferase" evidence="1">
    <location>
        <begin position="16"/>
        <end position="170"/>
    </location>
</feature>
<keyword evidence="3" id="KW-1185">Reference proteome</keyword>
<dbReference type="InterPro" id="IPR016181">
    <property type="entry name" value="Acyl_CoA_acyltransferase"/>
</dbReference>
<dbReference type="OrthoDB" id="6293260at2"/>
<proteinExistence type="predicted"/>
<accession>A0A085TYD5</accession>
<comment type="caution">
    <text evidence="2">The sequence shown here is derived from an EMBL/GenBank/DDBJ whole genome shotgun (WGS) entry which is preliminary data.</text>
</comment>
<dbReference type="EMBL" id="AQRC01000004">
    <property type="protein sequence ID" value="KFE35732.1"/>
    <property type="molecule type" value="Genomic_DNA"/>
</dbReference>
<dbReference type="PANTHER" id="PTHR43792:SF1">
    <property type="entry name" value="N-ACETYLTRANSFERASE DOMAIN-CONTAINING PROTEIN"/>
    <property type="match status" value="1"/>
</dbReference>
<dbReference type="PANTHER" id="PTHR43792">
    <property type="entry name" value="GNAT FAMILY, PUTATIVE (AFU_ORTHOLOGUE AFUA_3G00765)-RELATED-RELATED"/>
    <property type="match status" value="1"/>
</dbReference>
<dbReference type="SUPFAM" id="SSF55729">
    <property type="entry name" value="Acyl-CoA N-acyltransferases (Nat)"/>
    <property type="match status" value="1"/>
</dbReference>
<dbReference type="PATRIC" id="fig|1317124.6.peg.1461"/>
<reference evidence="3" key="1">
    <citation type="submission" date="2013-04" db="EMBL/GenBank/DDBJ databases">
        <title>Thioclava sp. 13D2W-2 Genome Sequencing.</title>
        <authorList>
            <person name="Lai Q."/>
            <person name="Li G."/>
            <person name="Shao Z."/>
        </authorList>
    </citation>
    <scope>NUCLEOTIDE SEQUENCE [LARGE SCALE GENOMIC DNA]</scope>
    <source>
        <strain evidence="3">13D2W-2</strain>
    </source>
</reference>
<dbReference type="InterPro" id="IPR000182">
    <property type="entry name" value="GNAT_dom"/>
</dbReference>
<dbReference type="GO" id="GO:0016747">
    <property type="term" value="F:acyltransferase activity, transferring groups other than amino-acyl groups"/>
    <property type="evidence" value="ECO:0007669"/>
    <property type="project" value="InterPro"/>
</dbReference>
<evidence type="ECO:0000259" key="1">
    <source>
        <dbReference type="PROSITE" id="PS51186"/>
    </source>
</evidence>
<sequence>MTVLSVDIPVLTTERLVLREPRETDFERHLAFLETERTHNDGPEVSRAAAWRKFSGRVGEWLLHGFGYWTLEMRDSGAIAGTVGFLTRGGDTPDLGWVVYEGYEGRGLAYEAAMAARRHAAQAMNMHSVISLVPPGNMRSRKLAERMGATPEREIALEGHPCVIYRHPERCVQ</sequence>
<gene>
    <name evidence="2" type="ORF">DW2_07208</name>
</gene>
<dbReference type="RefSeq" id="WP_038144950.1">
    <property type="nucleotide sequence ID" value="NZ_AQRC01000004.1"/>
</dbReference>